<dbReference type="InterPro" id="IPR001127">
    <property type="entry name" value="PTS_EIIA_1_perm"/>
</dbReference>
<dbReference type="PANTHER" id="PTHR45008">
    <property type="entry name" value="PTS SYSTEM GLUCOSE-SPECIFIC EIIA COMPONENT"/>
    <property type="match status" value="1"/>
</dbReference>
<name>A0ABX3HRK3_PAEBO</name>
<dbReference type="PROSITE" id="PS00371">
    <property type="entry name" value="PTS_EIIA_TYPE_1_HIS"/>
    <property type="match status" value="1"/>
</dbReference>
<dbReference type="NCBIfam" id="TIGR00830">
    <property type="entry name" value="PTBA"/>
    <property type="match status" value="1"/>
</dbReference>
<reference evidence="8 9" key="1">
    <citation type="submission" date="2016-10" db="EMBL/GenBank/DDBJ databases">
        <title>Paenibacillus species isolates.</title>
        <authorList>
            <person name="Beno S.M."/>
        </authorList>
    </citation>
    <scope>NUCLEOTIDE SEQUENCE [LARGE SCALE GENOMIC DNA]</scope>
    <source>
        <strain evidence="8 9">FSL H7-0744</strain>
    </source>
</reference>
<evidence type="ECO:0000313" key="8">
    <source>
        <dbReference type="EMBL" id="OMD52393.1"/>
    </source>
</evidence>
<evidence type="ECO:0000256" key="4">
    <source>
        <dbReference type="ARBA" id="ARBA00022679"/>
    </source>
</evidence>
<evidence type="ECO:0000313" key="9">
    <source>
        <dbReference type="Proteomes" id="UP000187412"/>
    </source>
</evidence>
<protein>
    <submittedName>
        <fullName evidence="8">PTS glucose transporter subunit IIA</fullName>
    </submittedName>
</protein>
<evidence type="ECO:0000256" key="2">
    <source>
        <dbReference type="ARBA" id="ARBA00022448"/>
    </source>
</evidence>
<keyword evidence="6" id="KW-0418">Kinase</keyword>
<dbReference type="EMBL" id="MPTB01000003">
    <property type="protein sequence ID" value="OMD52393.1"/>
    <property type="molecule type" value="Genomic_DNA"/>
</dbReference>
<dbReference type="PANTHER" id="PTHR45008:SF1">
    <property type="entry name" value="PTS SYSTEM GLUCOSE-SPECIFIC EIIA COMPONENT"/>
    <property type="match status" value="1"/>
</dbReference>
<dbReference type="PROSITE" id="PS51093">
    <property type="entry name" value="PTS_EIIA_TYPE_1"/>
    <property type="match status" value="1"/>
</dbReference>
<accession>A0ABX3HRK3</accession>
<evidence type="ECO:0000256" key="1">
    <source>
        <dbReference type="ARBA" id="ARBA00004496"/>
    </source>
</evidence>
<dbReference type="InterPro" id="IPR050890">
    <property type="entry name" value="PTS_EIIA_component"/>
</dbReference>
<dbReference type="RefSeq" id="WP_076109253.1">
    <property type="nucleotide sequence ID" value="NZ_MPTB01000003.1"/>
</dbReference>
<comment type="caution">
    <text evidence="8">The sequence shown here is derived from an EMBL/GenBank/DDBJ whole genome shotgun (WGS) entry which is preliminary data.</text>
</comment>
<dbReference type="InterPro" id="IPR011055">
    <property type="entry name" value="Dup_hybrid_motif"/>
</dbReference>
<comment type="subcellular location">
    <subcellularLocation>
        <location evidence="1">Cytoplasm</location>
    </subcellularLocation>
</comment>
<evidence type="ECO:0000256" key="6">
    <source>
        <dbReference type="ARBA" id="ARBA00022777"/>
    </source>
</evidence>
<keyword evidence="9" id="KW-1185">Reference proteome</keyword>
<dbReference type="Gene3D" id="2.70.70.10">
    <property type="entry name" value="Glucose Permease (Domain IIA)"/>
    <property type="match status" value="1"/>
</dbReference>
<evidence type="ECO:0000259" key="7">
    <source>
        <dbReference type="PROSITE" id="PS51093"/>
    </source>
</evidence>
<keyword evidence="5" id="KW-0598">Phosphotransferase system</keyword>
<sequence>MFSKWKSKKEEQHTEQIIEITAPISGQAVPLNQVPDDTFAGGHMGSGIAIEPAEGRLKAPFDGKIAHIVKSNHALILEHPSGLQLLLHIGIDTVSLKGNGFVSHVATGDSVKAGQTLIEFDLEAIQAAGLATISPVIVTSMEEHLPEVESLYGAVTAGTNIVLRVTSKH</sequence>
<keyword evidence="2" id="KW-0813">Transport</keyword>
<dbReference type="Pfam" id="PF00358">
    <property type="entry name" value="PTS_EIIA_1"/>
    <property type="match status" value="1"/>
</dbReference>
<evidence type="ECO:0000256" key="5">
    <source>
        <dbReference type="ARBA" id="ARBA00022683"/>
    </source>
</evidence>
<keyword evidence="3 8" id="KW-0762">Sugar transport</keyword>
<dbReference type="Proteomes" id="UP000187412">
    <property type="component" value="Unassembled WGS sequence"/>
</dbReference>
<evidence type="ECO:0000256" key="3">
    <source>
        <dbReference type="ARBA" id="ARBA00022597"/>
    </source>
</evidence>
<dbReference type="SUPFAM" id="SSF51261">
    <property type="entry name" value="Duplicated hybrid motif"/>
    <property type="match status" value="1"/>
</dbReference>
<keyword evidence="4" id="KW-0808">Transferase</keyword>
<organism evidence="8 9">
    <name type="scientific">Paenibacillus borealis</name>
    <dbReference type="NCBI Taxonomy" id="160799"/>
    <lineage>
        <taxon>Bacteria</taxon>
        <taxon>Bacillati</taxon>
        <taxon>Bacillota</taxon>
        <taxon>Bacilli</taxon>
        <taxon>Bacillales</taxon>
        <taxon>Paenibacillaceae</taxon>
        <taxon>Paenibacillus</taxon>
    </lineage>
</organism>
<gene>
    <name evidence="8" type="ORF">BSK56_02995</name>
</gene>
<feature type="domain" description="PTS EIIA type-1" evidence="7">
    <location>
        <begin position="36"/>
        <end position="140"/>
    </location>
</feature>
<proteinExistence type="predicted"/>